<keyword evidence="2" id="KW-1185">Reference proteome</keyword>
<protein>
    <submittedName>
        <fullName evidence="1">Acyl-CoA carboxylase subunit epsilon</fullName>
    </submittedName>
</protein>
<comment type="caution">
    <text evidence="1">The sequence shown here is derived from an EMBL/GenBank/DDBJ whole genome shotgun (WGS) entry which is preliminary data.</text>
</comment>
<dbReference type="InterPro" id="IPR032716">
    <property type="entry name" value="ACC_epsilon"/>
</dbReference>
<dbReference type="Pfam" id="PF13822">
    <property type="entry name" value="ACC_epsilon"/>
    <property type="match status" value="1"/>
</dbReference>
<proteinExistence type="predicted"/>
<evidence type="ECO:0000313" key="2">
    <source>
        <dbReference type="Proteomes" id="UP001291912"/>
    </source>
</evidence>
<reference evidence="1 2" key="1">
    <citation type="submission" date="2023-10" db="EMBL/GenBank/DDBJ databases">
        <title>Microbacterium xanthum sp. nov., isolated from seaweed.</title>
        <authorList>
            <person name="Lee S.D."/>
        </authorList>
    </citation>
    <scope>NUCLEOTIDE SEQUENCE [LARGE SCALE GENOMIC DNA]</scope>
    <source>
        <strain evidence="1 2">KCTC 19124</strain>
    </source>
</reference>
<dbReference type="Proteomes" id="UP001291912">
    <property type="component" value="Unassembled WGS sequence"/>
</dbReference>
<gene>
    <name evidence="1" type="ORF">R2Q92_06725</name>
</gene>
<accession>A0ABU5N606</accession>
<dbReference type="EMBL" id="JAWJYN010000001">
    <property type="protein sequence ID" value="MDZ8161529.1"/>
    <property type="molecule type" value="Genomic_DNA"/>
</dbReference>
<evidence type="ECO:0000313" key="1">
    <source>
        <dbReference type="EMBL" id="MDZ8161529.1"/>
    </source>
</evidence>
<sequence>MTEPSRSPDATAGVSIDVRRGNPTDEELAALMAVLSEAYQTELDEATAPSETPRSAWELTQRGLRTPLRRDLGWRQGGWQHGC</sequence>
<name>A0ABU5N606_9MICO</name>
<dbReference type="RefSeq" id="WP_194424136.1">
    <property type="nucleotide sequence ID" value="NZ_BAAAPT010000001.1"/>
</dbReference>
<organism evidence="1 2">
    <name type="scientific">Microbacterium aquimaris</name>
    <dbReference type="NCBI Taxonomy" id="459816"/>
    <lineage>
        <taxon>Bacteria</taxon>
        <taxon>Bacillati</taxon>
        <taxon>Actinomycetota</taxon>
        <taxon>Actinomycetes</taxon>
        <taxon>Micrococcales</taxon>
        <taxon>Microbacteriaceae</taxon>
        <taxon>Microbacterium</taxon>
    </lineage>
</organism>